<proteinExistence type="predicted"/>
<dbReference type="Proteomes" id="UP000005204">
    <property type="component" value="Unassembled WGS sequence"/>
</dbReference>
<feature type="domain" description="DDE-1" evidence="3">
    <location>
        <begin position="209"/>
        <end position="341"/>
    </location>
</feature>
<dbReference type="PANTHER" id="PTHR19303:SF74">
    <property type="entry name" value="POGO TRANSPOSABLE ELEMENT WITH KRAB DOMAIN"/>
    <property type="match status" value="1"/>
</dbReference>
<reference evidence="5" key="1">
    <citation type="journal article" date="2008" name="Insect Biochem. Mol. Biol.">
        <title>The genome of a lepidopteran model insect, the silkworm Bombyx mori.</title>
        <authorList>
            <consortium name="International Silkworm Genome Consortium"/>
        </authorList>
    </citation>
    <scope>NUCLEOTIDE SEQUENCE [LARGE SCALE GENOMIC DNA]</scope>
    <source>
        <strain evidence="5">p50T</strain>
    </source>
</reference>
<evidence type="ECO:0000313" key="4">
    <source>
        <dbReference type="EnsemblMetazoa" id="XP_012553005.2"/>
    </source>
</evidence>
<feature type="compositionally biased region" description="Basic residues" evidence="2">
    <location>
        <begin position="464"/>
        <end position="479"/>
    </location>
</feature>
<feature type="region of interest" description="Disordered" evidence="2">
    <location>
        <begin position="437"/>
        <end position="481"/>
    </location>
</feature>
<dbReference type="InterPro" id="IPR004875">
    <property type="entry name" value="DDE_SF_endonuclease_dom"/>
</dbReference>
<dbReference type="KEGG" id="bmor:105842971"/>
<feature type="compositionally biased region" description="Acidic residues" evidence="2">
    <location>
        <begin position="448"/>
        <end position="459"/>
    </location>
</feature>
<dbReference type="EnsemblMetazoa" id="XM_012697551.3">
    <property type="protein sequence ID" value="XP_012553005.2"/>
    <property type="gene ID" value="LOC105842971"/>
</dbReference>
<dbReference type="Pfam" id="PF03184">
    <property type="entry name" value="DDE_1"/>
    <property type="match status" value="1"/>
</dbReference>
<dbReference type="GO" id="GO:0003677">
    <property type="term" value="F:DNA binding"/>
    <property type="evidence" value="ECO:0007669"/>
    <property type="project" value="TreeGrafter"/>
</dbReference>
<dbReference type="GO" id="GO:0005634">
    <property type="term" value="C:nucleus"/>
    <property type="evidence" value="ECO:0007669"/>
    <property type="project" value="TreeGrafter"/>
</dbReference>
<feature type="coiled-coil region" evidence="1">
    <location>
        <begin position="488"/>
        <end position="548"/>
    </location>
</feature>
<name>A0A8R2GCN4_BOMMO</name>
<dbReference type="GeneID" id="105842971"/>
<keyword evidence="1" id="KW-0175">Coiled coil</keyword>
<evidence type="ECO:0000256" key="2">
    <source>
        <dbReference type="SAM" id="MobiDB-lite"/>
    </source>
</evidence>
<evidence type="ECO:0000256" key="1">
    <source>
        <dbReference type="SAM" id="Coils"/>
    </source>
</evidence>
<dbReference type="RefSeq" id="XP_012553005.2">
    <property type="nucleotide sequence ID" value="XM_012697551.4"/>
</dbReference>
<dbReference type="InterPro" id="IPR050863">
    <property type="entry name" value="CenT-Element_Derived"/>
</dbReference>
<protein>
    <recommendedName>
        <fullName evidence="3">DDE-1 domain-containing protein</fullName>
    </recommendedName>
</protein>
<dbReference type="PANTHER" id="PTHR19303">
    <property type="entry name" value="TRANSPOSON"/>
    <property type="match status" value="1"/>
</dbReference>
<evidence type="ECO:0000313" key="5">
    <source>
        <dbReference type="Proteomes" id="UP000005204"/>
    </source>
</evidence>
<sequence length="763" mass="87581">MPRNYKPNPRGKQYRKYDDATIKQALEVYNTTPNCSISVIAKQYNINKSVLYRHNRKTMKKQGGQTALDDDTEHHIVQYLNVCSDWGYPLDTYDLRIMVKLYLDNMGITHNRFKDNMPGPDYATRFLKRHKDSISLRLCQNIKKSRARVSPDTIEEYFGELEETLKEIDPNNIVNYDETNLSDDPGRKKVIVKRGTKYPERVLNQSKSSISIMMAGTAAGVLLPPYVIYKASNVYDSWTTGGPKGTRYHRTASGWIDGNTFEDYIKCIIIPFFKDKPGRKILIGDNLSSHLSIEVIKICEENHISFVFLPANSTHLTQPLDIAFFRPMKMAWRNILLRWKKTDGRSQATVPKGCFPRLLKLLINELSENVDSNLKAGFRKAGIIPIDRNEVLSRLPKENTEDPEKSRYAVDKSVLDILKEMRYGTINIKEPAHKSKINVDSGKSLGNIDEENFETESENETTSKRPKTRKQGNKKKKIKVIPGKAVDLNSEDNKTENEERNIANTENVIKKYKKKVVRAPKCKINSKKKEVKTLIDKLKTDLMKKEMETNTGTPKYNETKKIDVSVLPMVCVDECIIASCSENTNNTCNDLNHKKNYEEVIDNNCNSYKESFHQENNFEDYWGNGSQQKDDELFVNTYFDKDVANEDYVPDIVTENIFHELIDPLKDGVCVNYNSYAAEATAENNNSKDKKIAIISVENVDSDSRPVTLNKCKKISLNSIVSVKKDNSQNSKNIKQVKSKLRRRSYYKNEADILRDLIDDNIQ</sequence>
<dbReference type="Gene3D" id="3.30.420.10">
    <property type="entry name" value="Ribonuclease H-like superfamily/Ribonuclease H"/>
    <property type="match status" value="1"/>
</dbReference>
<keyword evidence="5" id="KW-1185">Reference proteome</keyword>
<dbReference type="InterPro" id="IPR036397">
    <property type="entry name" value="RNaseH_sf"/>
</dbReference>
<dbReference type="AlphaFoldDB" id="A0A8R2GCN4"/>
<organism evidence="4 5">
    <name type="scientific">Bombyx mori</name>
    <name type="common">Silk moth</name>
    <dbReference type="NCBI Taxonomy" id="7091"/>
    <lineage>
        <taxon>Eukaryota</taxon>
        <taxon>Metazoa</taxon>
        <taxon>Ecdysozoa</taxon>
        <taxon>Arthropoda</taxon>
        <taxon>Hexapoda</taxon>
        <taxon>Insecta</taxon>
        <taxon>Pterygota</taxon>
        <taxon>Neoptera</taxon>
        <taxon>Endopterygota</taxon>
        <taxon>Lepidoptera</taxon>
        <taxon>Glossata</taxon>
        <taxon>Ditrysia</taxon>
        <taxon>Bombycoidea</taxon>
        <taxon>Bombycidae</taxon>
        <taxon>Bombycinae</taxon>
        <taxon>Bombyx</taxon>
    </lineage>
</organism>
<evidence type="ECO:0000259" key="3">
    <source>
        <dbReference type="Pfam" id="PF03184"/>
    </source>
</evidence>
<reference evidence="4" key="2">
    <citation type="submission" date="2022-06" db="UniProtKB">
        <authorList>
            <consortium name="EnsemblMetazoa"/>
        </authorList>
    </citation>
    <scope>IDENTIFICATION</scope>
    <source>
        <strain evidence="4">p50T (Dazao)</strain>
    </source>
</reference>
<accession>A0A8R2GCN4</accession>